<keyword evidence="2" id="KW-1185">Reference proteome</keyword>
<dbReference type="Proteomes" id="UP001497480">
    <property type="component" value="Unassembled WGS sequence"/>
</dbReference>
<protein>
    <submittedName>
        <fullName evidence="1">Uncharacterized protein</fullName>
    </submittedName>
</protein>
<organism evidence="1 2">
    <name type="scientific">Lupinus luteus</name>
    <name type="common">European yellow lupine</name>
    <dbReference type="NCBI Taxonomy" id="3873"/>
    <lineage>
        <taxon>Eukaryota</taxon>
        <taxon>Viridiplantae</taxon>
        <taxon>Streptophyta</taxon>
        <taxon>Embryophyta</taxon>
        <taxon>Tracheophyta</taxon>
        <taxon>Spermatophyta</taxon>
        <taxon>Magnoliopsida</taxon>
        <taxon>eudicotyledons</taxon>
        <taxon>Gunneridae</taxon>
        <taxon>Pentapetalae</taxon>
        <taxon>rosids</taxon>
        <taxon>fabids</taxon>
        <taxon>Fabales</taxon>
        <taxon>Fabaceae</taxon>
        <taxon>Papilionoideae</taxon>
        <taxon>50 kb inversion clade</taxon>
        <taxon>genistoids sensu lato</taxon>
        <taxon>core genistoids</taxon>
        <taxon>Genisteae</taxon>
        <taxon>Lupinus</taxon>
    </lineage>
</organism>
<gene>
    <name evidence="1" type="ORF">LLUT_LOCUS34312</name>
</gene>
<accession>A0AAV1YHD4</accession>
<evidence type="ECO:0000313" key="1">
    <source>
        <dbReference type="EMBL" id="CAL0333252.1"/>
    </source>
</evidence>
<sequence>MGEWRYGVWCWSLKWRRNLFDWEQKDVDDLMRCLAEVNLVQDSIDGWLWVHDKDNMVFESEFRVRKLKKWISRQLHGL</sequence>
<dbReference type="EMBL" id="CAXHTB010000025">
    <property type="protein sequence ID" value="CAL0333252.1"/>
    <property type="molecule type" value="Genomic_DNA"/>
</dbReference>
<proteinExistence type="predicted"/>
<name>A0AAV1YHD4_LUPLU</name>
<reference evidence="1 2" key="1">
    <citation type="submission" date="2024-03" db="EMBL/GenBank/DDBJ databases">
        <authorList>
            <person name="Martinez-Hernandez J."/>
        </authorList>
    </citation>
    <scope>NUCLEOTIDE SEQUENCE [LARGE SCALE GENOMIC DNA]</scope>
</reference>
<comment type="caution">
    <text evidence="1">The sequence shown here is derived from an EMBL/GenBank/DDBJ whole genome shotgun (WGS) entry which is preliminary data.</text>
</comment>
<evidence type="ECO:0000313" key="2">
    <source>
        <dbReference type="Proteomes" id="UP001497480"/>
    </source>
</evidence>
<dbReference type="AlphaFoldDB" id="A0AAV1YHD4"/>